<dbReference type="InterPro" id="IPR045564">
    <property type="entry name" value="DUF5910"/>
</dbReference>
<proteinExistence type="predicted"/>
<dbReference type="EMBL" id="JAVFKD010000013">
    <property type="protein sequence ID" value="KAK5991662.1"/>
    <property type="molecule type" value="Genomic_DNA"/>
</dbReference>
<gene>
    <name evidence="1" type="ORF">PT974_07695</name>
</gene>
<evidence type="ECO:0000313" key="1">
    <source>
        <dbReference type="EMBL" id="KAK5991662.1"/>
    </source>
</evidence>
<sequence length="188" mass="20486">MTYTSPSISTPININISKITASILIFILLQVPDSRPSIHIHSTTAEAEEEAMVPMSKQPRRINVYPVSRRLGGELMSGPNLQLLVAGFAAAAAHVNLAHRGGPTLIRYRTVNPAETNAVNDAGTLIKKDIFNNISKAQFGPGVYTSLAPDERDVGSGNWYYIIHVDSDALNRVPKAWIPEKEEEAVTP</sequence>
<accession>A0ABR0SHK9</accession>
<dbReference type="Proteomes" id="UP001338125">
    <property type="component" value="Unassembled WGS sequence"/>
</dbReference>
<organism evidence="1 2">
    <name type="scientific">Cladobotryum mycophilum</name>
    <dbReference type="NCBI Taxonomy" id="491253"/>
    <lineage>
        <taxon>Eukaryota</taxon>
        <taxon>Fungi</taxon>
        <taxon>Dikarya</taxon>
        <taxon>Ascomycota</taxon>
        <taxon>Pezizomycotina</taxon>
        <taxon>Sordariomycetes</taxon>
        <taxon>Hypocreomycetidae</taxon>
        <taxon>Hypocreales</taxon>
        <taxon>Hypocreaceae</taxon>
        <taxon>Cladobotryum</taxon>
    </lineage>
</organism>
<dbReference type="Pfam" id="PF19287">
    <property type="entry name" value="DUF5910"/>
    <property type="match status" value="1"/>
</dbReference>
<protein>
    <submittedName>
        <fullName evidence="1">Uncharacterized protein</fullName>
    </submittedName>
</protein>
<reference evidence="1 2" key="1">
    <citation type="submission" date="2024-01" db="EMBL/GenBank/DDBJ databases">
        <title>Complete genome of Cladobotryum mycophilum ATHUM6906.</title>
        <authorList>
            <person name="Christinaki A.C."/>
            <person name="Myridakis A.I."/>
            <person name="Kouvelis V.N."/>
        </authorList>
    </citation>
    <scope>NUCLEOTIDE SEQUENCE [LARGE SCALE GENOMIC DNA]</scope>
    <source>
        <strain evidence="1 2">ATHUM6906</strain>
    </source>
</reference>
<name>A0ABR0SHK9_9HYPO</name>
<keyword evidence="2" id="KW-1185">Reference proteome</keyword>
<evidence type="ECO:0000313" key="2">
    <source>
        <dbReference type="Proteomes" id="UP001338125"/>
    </source>
</evidence>
<comment type="caution">
    <text evidence="1">The sequence shown here is derived from an EMBL/GenBank/DDBJ whole genome shotgun (WGS) entry which is preliminary data.</text>
</comment>